<evidence type="ECO:0000313" key="2">
    <source>
        <dbReference type="EMBL" id="ASN81256.1"/>
    </source>
</evidence>
<reference evidence="2 3" key="1">
    <citation type="submission" date="2017-05" db="EMBL/GenBank/DDBJ databases">
        <title>The complete genome sequence of Deinococcus ficus isolated from the rhizosphere of the Ficus religiosa L. in Taiwan.</title>
        <authorList>
            <person name="Wu K.-M."/>
            <person name="Liao T.-L."/>
            <person name="Liu Y.-M."/>
            <person name="Young C.-C."/>
            <person name="Tsai S.-F."/>
        </authorList>
    </citation>
    <scope>NUCLEOTIDE SEQUENCE [LARGE SCALE GENOMIC DNA]</scope>
    <source>
        <strain evidence="2 3">CC-FR2-10</strain>
    </source>
</reference>
<keyword evidence="3" id="KW-1185">Reference proteome</keyword>
<dbReference type="EMBL" id="CP021081">
    <property type="protein sequence ID" value="ASN81256.1"/>
    <property type="molecule type" value="Genomic_DNA"/>
</dbReference>
<feature type="compositionally biased region" description="Low complexity" evidence="1">
    <location>
        <begin position="123"/>
        <end position="133"/>
    </location>
</feature>
<proteinExistence type="predicted"/>
<evidence type="ECO:0000313" key="3">
    <source>
        <dbReference type="Proteomes" id="UP000259030"/>
    </source>
</evidence>
<sequence>MTFTFDAHHDPVPRVITGLTTHADLICDDRTAETAARLLGVTAGACLGFTEKTLDRLATRYETLNPAAPYHSWTHGRFAASVRLEASLLEANIGRFEFALRRLDTAHRAPGAGPAPPEPAPAPAARAGQTPARDSGSGPVTLLCGKGRPRPAFFPAIP</sequence>
<dbReference type="RefSeq" id="WP_027462969.1">
    <property type="nucleotide sequence ID" value="NZ_CP021081.1"/>
</dbReference>
<evidence type="ECO:0000256" key="1">
    <source>
        <dbReference type="SAM" id="MobiDB-lite"/>
    </source>
</evidence>
<dbReference type="KEGG" id="dfc:DFI_09750"/>
<dbReference type="AlphaFoldDB" id="A0A221SXC6"/>
<dbReference type="Proteomes" id="UP000259030">
    <property type="component" value="Chromosome"/>
</dbReference>
<organism evidence="2 3">
    <name type="scientific">Deinococcus ficus</name>
    <dbReference type="NCBI Taxonomy" id="317577"/>
    <lineage>
        <taxon>Bacteria</taxon>
        <taxon>Thermotogati</taxon>
        <taxon>Deinococcota</taxon>
        <taxon>Deinococci</taxon>
        <taxon>Deinococcales</taxon>
        <taxon>Deinococcaceae</taxon>
        <taxon>Deinococcus</taxon>
    </lineage>
</organism>
<feature type="compositionally biased region" description="Pro residues" evidence="1">
    <location>
        <begin position="113"/>
        <end position="122"/>
    </location>
</feature>
<accession>A0A221SXC6</accession>
<feature type="region of interest" description="Disordered" evidence="1">
    <location>
        <begin position="107"/>
        <end position="158"/>
    </location>
</feature>
<dbReference type="STRING" id="317577.GCA_000419625_01962"/>
<name>A0A221SXC6_9DEIO</name>
<protein>
    <submittedName>
        <fullName evidence="2">Uncharacterized protein</fullName>
    </submittedName>
</protein>
<gene>
    <name evidence="2" type="ORF">DFI_09750</name>
</gene>